<comment type="caution">
    <text evidence="1">The sequence shown here is derived from an EMBL/GenBank/DDBJ whole genome shotgun (WGS) entry which is preliminary data.</text>
</comment>
<proteinExistence type="predicted"/>
<keyword evidence="2" id="KW-1185">Reference proteome</keyword>
<sequence length="48" mass="5308">ILNLEWAVLPPGNNKEAIPLVATVNTIFFCARKAEARVLHIKVFPVPP</sequence>
<dbReference type="AlphaFoldDB" id="A0A392NV61"/>
<feature type="non-terminal residue" evidence="1">
    <location>
        <position position="1"/>
    </location>
</feature>
<evidence type="ECO:0000313" key="1">
    <source>
        <dbReference type="EMBL" id="MCI03703.1"/>
    </source>
</evidence>
<dbReference type="Proteomes" id="UP000265520">
    <property type="component" value="Unassembled WGS sequence"/>
</dbReference>
<accession>A0A392NV61</accession>
<gene>
    <name evidence="1" type="ORF">A2U01_0024743</name>
</gene>
<evidence type="ECO:0000313" key="2">
    <source>
        <dbReference type="Proteomes" id="UP000265520"/>
    </source>
</evidence>
<name>A0A392NV61_9FABA</name>
<dbReference type="EMBL" id="LXQA010053007">
    <property type="protein sequence ID" value="MCI03703.1"/>
    <property type="molecule type" value="Genomic_DNA"/>
</dbReference>
<reference evidence="1 2" key="1">
    <citation type="journal article" date="2018" name="Front. Plant Sci.">
        <title>Red Clover (Trifolium pratense) and Zigzag Clover (T. medium) - A Picture of Genomic Similarities and Differences.</title>
        <authorList>
            <person name="Dluhosova J."/>
            <person name="Istvanek J."/>
            <person name="Nedelnik J."/>
            <person name="Repkova J."/>
        </authorList>
    </citation>
    <scope>NUCLEOTIDE SEQUENCE [LARGE SCALE GENOMIC DNA]</scope>
    <source>
        <strain evidence="2">cv. 10/8</strain>
        <tissue evidence="1">Leaf</tissue>
    </source>
</reference>
<organism evidence="1 2">
    <name type="scientific">Trifolium medium</name>
    <dbReference type="NCBI Taxonomy" id="97028"/>
    <lineage>
        <taxon>Eukaryota</taxon>
        <taxon>Viridiplantae</taxon>
        <taxon>Streptophyta</taxon>
        <taxon>Embryophyta</taxon>
        <taxon>Tracheophyta</taxon>
        <taxon>Spermatophyta</taxon>
        <taxon>Magnoliopsida</taxon>
        <taxon>eudicotyledons</taxon>
        <taxon>Gunneridae</taxon>
        <taxon>Pentapetalae</taxon>
        <taxon>rosids</taxon>
        <taxon>fabids</taxon>
        <taxon>Fabales</taxon>
        <taxon>Fabaceae</taxon>
        <taxon>Papilionoideae</taxon>
        <taxon>50 kb inversion clade</taxon>
        <taxon>NPAAA clade</taxon>
        <taxon>Hologalegina</taxon>
        <taxon>IRL clade</taxon>
        <taxon>Trifolieae</taxon>
        <taxon>Trifolium</taxon>
    </lineage>
</organism>
<protein>
    <submittedName>
        <fullName evidence="1">Uncharacterized protein</fullName>
    </submittedName>
</protein>